<dbReference type="Proteomes" id="UP000663856">
    <property type="component" value="Unassembled WGS sequence"/>
</dbReference>
<dbReference type="EMBL" id="CAJNRF010008825">
    <property type="protein sequence ID" value="CAF2105224.1"/>
    <property type="molecule type" value="Genomic_DNA"/>
</dbReference>
<reference evidence="1" key="1">
    <citation type="submission" date="2021-02" db="EMBL/GenBank/DDBJ databases">
        <authorList>
            <person name="Nowell W R."/>
        </authorList>
    </citation>
    <scope>NUCLEOTIDE SEQUENCE</scope>
</reference>
<organism evidence="1 2">
    <name type="scientific">Rotaria magnacalcarata</name>
    <dbReference type="NCBI Taxonomy" id="392030"/>
    <lineage>
        <taxon>Eukaryota</taxon>
        <taxon>Metazoa</taxon>
        <taxon>Spiralia</taxon>
        <taxon>Gnathifera</taxon>
        <taxon>Rotifera</taxon>
        <taxon>Eurotatoria</taxon>
        <taxon>Bdelloidea</taxon>
        <taxon>Philodinida</taxon>
        <taxon>Philodinidae</taxon>
        <taxon>Rotaria</taxon>
    </lineage>
</organism>
<proteinExistence type="predicted"/>
<gene>
    <name evidence="1" type="ORF">WKI299_LOCUS21221</name>
</gene>
<sequence length="179" mass="19544">MPQNTDVVNEQRQYAFSVLHNSNSDSVISYDLFPQYDNEYIGEETLERASLKYILIILCNLATTTATPPNLLINPDAEVSALTRWTQTGSSNVLQDTGSTLYGSYNPYAGNACFAGDYGSGGSPSSLLQNVNLTNEPQNFSTVQLGSGTSQIIIGQSDLIGRVLIPMSHGDRIRSVHFW</sequence>
<name>A0A816TTK2_9BILA</name>
<evidence type="ECO:0000313" key="1">
    <source>
        <dbReference type="EMBL" id="CAF2105224.1"/>
    </source>
</evidence>
<protein>
    <submittedName>
        <fullName evidence="1">Uncharacterized protein</fullName>
    </submittedName>
</protein>
<accession>A0A816TTK2</accession>
<comment type="caution">
    <text evidence="1">The sequence shown here is derived from an EMBL/GenBank/DDBJ whole genome shotgun (WGS) entry which is preliminary data.</text>
</comment>
<evidence type="ECO:0000313" key="2">
    <source>
        <dbReference type="Proteomes" id="UP000663856"/>
    </source>
</evidence>
<dbReference type="AlphaFoldDB" id="A0A816TTK2"/>